<dbReference type="SUPFAM" id="SSF56112">
    <property type="entry name" value="Protein kinase-like (PK-like)"/>
    <property type="match status" value="1"/>
</dbReference>
<comment type="similarity">
    <text evidence="1">Belongs to the EssB family.</text>
</comment>
<dbReference type="Proteomes" id="UP000196594">
    <property type="component" value="Unassembled WGS sequence"/>
</dbReference>
<feature type="region of interest" description="Disordered" evidence="2">
    <location>
        <begin position="388"/>
        <end position="442"/>
    </location>
</feature>
<dbReference type="InterPro" id="IPR018778">
    <property type="entry name" value="T7SS_EssB"/>
</dbReference>
<sequence length="442" mass="51467">MTDKKTSYLEKQLEAALKFEQDKIVITFQREKIKLANELEITLLQENNPFIEKNITLTEDELIFTYKKEPNFMTFGKLRTLDERSRWMFASKVLRFIMLHQSNRLHLIVCPENILIDESLTAYFLHYGVKESIPPYERNKERLWAETKAIIAAAVQPKYKFDQYIQFSKSIELSPVAVKIMEAKDEQELLTIIQDRLQLLEKEEKKYTKIAKTKWNWVRYSLIGLLLVLLPLGIYTGYAALVIQPQQEAYVAVQAPYIQGNYSEIIDQLAQYNVEKMPNVIQYELSLAYIVNETLTEEQKENVLKTITLQTDPDYFKYWIYIGRGQAEEALTVARQLEDLDLIMLALLHYEESIKADRELDGEEREQLLDKVQTEINEVTKQLEELKEALESEDVNTDDGKDPVSKQEQEKAEEKNTVPESTNEAKAEKTAQPEKTKEAGAE</sequence>
<evidence type="ECO:0000256" key="3">
    <source>
        <dbReference type="SAM" id="Phobius"/>
    </source>
</evidence>
<protein>
    <submittedName>
        <fullName evidence="4">Type VII secretion protein EssB</fullName>
    </submittedName>
</protein>
<name>A0ABX3ZJ89_9BACL</name>
<dbReference type="Gene3D" id="1.25.40.680">
    <property type="entry name" value="Type VII secretion system EssB, C-terminal-like domain"/>
    <property type="match status" value="1"/>
</dbReference>
<dbReference type="InterPro" id="IPR042565">
    <property type="entry name" value="T7SS_EssB_C"/>
</dbReference>
<feature type="transmembrane region" description="Helical" evidence="3">
    <location>
        <begin position="217"/>
        <end position="238"/>
    </location>
</feature>
<keyword evidence="3" id="KW-0812">Transmembrane</keyword>
<comment type="caution">
    <text evidence="4">The sequence shown here is derived from an EMBL/GenBank/DDBJ whole genome shotgun (WGS) entry which is preliminary data.</text>
</comment>
<dbReference type="Pfam" id="PF10140">
    <property type="entry name" value="YukC"/>
    <property type="match status" value="1"/>
</dbReference>
<organism evidence="4 5">
    <name type="scientific">Solibacillus kalamii</name>
    <dbReference type="NCBI Taxonomy" id="1748298"/>
    <lineage>
        <taxon>Bacteria</taxon>
        <taxon>Bacillati</taxon>
        <taxon>Bacillota</taxon>
        <taxon>Bacilli</taxon>
        <taxon>Bacillales</taxon>
        <taxon>Caryophanaceae</taxon>
        <taxon>Solibacillus</taxon>
    </lineage>
</organism>
<evidence type="ECO:0000256" key="1">
    <source>
        <dbReference type="ARBA" id="ARBA00010163"/>
    </source>
</evidence>
<evidence type="ECO:0000313" key="5">
    <source>
        <dbReference type="Proteomes" id="UP000196594"/>
    </source>
</evidence>
<evidence type="ECO:0000256" key="2">
    <source>
        <dbReference type="SAM" id="MobiDB-lite"/>
    </source>
</evidence>
<dbReference type="EMBL" id="NHNT01000002">
    <property type="protein sequence ID" value="OUZ39733.1"/>
    <property type="molecule type" value="Genomic_DNA"/>
</dbReference>
<accession>A0ABX3ZJ89</accession>
<gene>
    <name evidence="4" type="ORF">CBM15_04275</name>
</gene>
<reference evidence="4 5" key="1">
    <citation type="journal article" date="2017" name="Int. J. Syst. Evol. Microbiol.">
        <title>Solibacillus kalamii sp. nov., isolated from a high-efficiency particulate arrestance filter system used in the International Space Station.</title>
        <authorList>
            <person name="Checinska Sielaff A."/>
            <person name="Kumar R.M."/>
            <person name="Pal D."/>
            <person name="Mayilraj S."/>
            <person name="Venkateswaran K."/>
        </authorList>
    </citation>
    <scope>NUCLEOTIDE SEQUENCE [LARGE SCALE GENOMIC DNA]</scope>
    <source>
        <strain evidence="4 5">ISSFR-015</strain>
    </source>
</reference>
<evidence type="ECO:0000313" key="4">
    <source>
        <dbReference type="EMBL" id="OUZ39733.1"/>
    </source>
</evidence>
<dbReference type="Gene3D" id="1.10.510.10">
    <property type="entry name" value="Transferase(Phosphotransferase) domain 1"/>
    <property type="match status" value="1"/>
</dbReference>
<dbReference type="NCBIfam" id="TIGR03926">
    <property type="entry name" value="T7_EssB"/>
    <property type="match status" value="1"/>
</dbReference>
<keyword evidence="3" id="KW-0472">Membrane</keyword>
<keyword evidence="5" id="KW-1185">Reference proteome</keyword>
<keyword evidence="3" id="KW-1133">Transmembrane helix</keyword>
<feature type="compositionally biased region" description="Basic and acidic residues" evidence="2">
    <location>
        <begin position="398"/>
        <end position="442"/>
    </location>
</feature>
<dbReference type="InterPro" id="IPR011009">
    <property type="entry name" value="Kinase-like_dom_sf"/>
</dbReference>
<dbReference type="RefSeq" id="WP_087615852.1">
    <property type="nucleotide sequence ID" value="NZ_JAFBEY010000001.1"/>
</dbReference>
<proteinExistence type="inferred from homology"/>